<reference evidence="1 2" key="1">
    <citation type="submission" date="2018-07" db="EMBL/GenBank/DDBJ databases">
        <title>Uncovering a Universe of Circular DNA Viruses in Animal Metagenomes.</title>
        <authorList>
            <person name="Tisza M."/>
            <person name="Buck C."/>
            <person name="Pastrana D."/>
            <person name="Welch N."/>
            <person name="Peretti A."/>
        </authorList>
    </citation>
    <scope>NUCLEOTIDE SEQUENCE [LARGE SCALE GENOMIC DNA]</scope>
    <source>
        <strain evidence="1">Ctbj245</strain>
    </source>
</reference>
<evidence type="ECO:0000313" key="1">
    <source>
        <dbReference type="EMBL" id="AXH77106.1"/>
    </source>
</evidence>
<proteinExistence type="predicted"/>
<dbReference type="Proteomes" id="UP000279401">
    <property type="component" value="Segment"/>
</dbReference>
<dbReference type="EMBL" id="MH617523">
    <property type="protein sequence ID" value="AXH77106.1"/>
    <property type="molecule type" value="Genomic_DNA"/>
</dbReference>
<keyword evidence="2" id="KW-1185">Reference proteome</keyword>
<sequence length="271" mass="30985">MNFSFIKYITIYYKMPKSYKGKGSINARQSKAIKKNTKAIKELRKPQEMKWVDDKVYIAPYNVGYIDVLNDVVPWDTEPSITGGLSSNLTRLNSREGDQIICKRYQFKGIMEVRLNDVDTITNLDDVVRIRCLYLWINSPHVAGAIPIAPDVSDILENVNDPINSLYKKAGNLHFRVLKDYTKNMQPQLYVTDVSNAIVRTFQSTEKSRFTINDVIDLRKMRSTEFQGSNLMAGTNPFKGMLCRMVISDAPSVIRAPTFFGLSRLTFEDEV</sequence>
<accession>A0A345N0F6</accession>
<dbReference type="InterPro" id="IPR029053">
    <property type="entry name" value="Viral_coat"/>
</dbReference>
<dbReference type="Gene3D" id="2.60.120.20">
    <property type="match status" value="1"/>
</dbReference>
<organism evidence="1 2">
    <name type="scientific">Cressdnaviricota sp</name>
    <dbReference type="NCBI Taxonomy" id="2748378"/>
    <lineage>
        <taxon>Viruses</taxon>
        <taxon>Monodnaviria</taxon>
        <taxon>Shotokuvirae</taxon>
        <taxon>Cressdnaviricota</taxon>
    </lineage>
</organism>
<name>A0A345N0F6_9VIRU</name>
<protein>
    <submittedName>
        <fullName evidence="1">Viral capsid</fullName>
    </submittedName>
</protein>
<evidence type="ECO:0000313" key="2">
    <source>
        <dbReference type="Proteomes" id="UP000279401"/>
    </source>
</evidence>